<feature type="domain" description="Terpene synthase N-terminal" evidence="6">
    <location>
        <begin position="32"/>
        <end position="212"/>
    </location>
</feature>
<feature type="domain" description="Terpene synthase metal-binding" evidence="7">
    <location>
        <begin position="269"/>
        <end position="509"/>
    </location>
</feature>
<keyword evidence="4" id="KW-0456">Lyase</keyword>
<evidence type="ECO:0000259" key="7">
    <source>
        <dbReference type="Pfam" id="PF03936"/>
    </source>
</evidence>
<feature type="region of interest" description="Disordered" evidence="5">
    <location>
        <begin position="1"/>
        <end position="20"/>
    </location>
</feature>
<evidence type="ECO:0000256" key="3">
    <source>
        <dbReference type="ARBA" id="ARBA00022842"/>
    </source>
</evidence>
<dbReference type="GO" id="GO:0016829">
    <property type="term" value="F:lyase activity"/>
    <property type="evidence" value="ECO:0007669"/>
    <property type="project" value="UniProtKB-KW"/>
</dbReference>
<comment type="cofactor">
    <cofactor evidence="1">
        <name>Mg(2+)</name>
        <dbReference type="ChEBI" id="CHEBI:18420"/>
    </cofactor>
</comment>
<dbReference type="AlphaFoldDB" id="A0ABD3K7X5"/>
<dbReference type="InterPro" id="IPR044814">
    <property type="entry name" value="Terpene_cyclase_plant_C1"/>
</dbReference>
<accession>A0ABD3K7X5</accession>
<dbReference type="InterPro" id="IPR008949">
    <property type="entry name" value="Isoprenoid_synthase_dom_sf"/>
</dbReference>
<dbReference type="InterPro" id="IPR005630">
    <property type="entry name" value="Terpene_synthase_metal-bd"/>
</dbReference>
<reference evidence="8 9" key="1">
    <citation type="submission" date="2024-11" db="EMBL/GenBank/DDBJ databases">
        <title>Chromosome-level genome assembly of Eucalyptus globulus Labill. provides insights into its genome evolution.</title>
        <authorList>
            <person name="Li X."/>
        </authorList>
    </citation>
    <scope>NUCLEOTIDE SEQUENCE [LARGE SCALE GENOMIC DNA]</scope>
    <source>
        <strain evidence="8">CL2024</strain>
        <tissue evidence="8">Fresh tender leaves</tissue>
    </source>
</reference>
<gene>
    <name evidence="8" type="ORF">ACJRO7_023944</name>
</gene>
<evidence type="ECO:0000313" key="8">
    <source>
        <dbReference type="EMBL" id="KAL3734679.1"/>
    </source>
</evidence>
<dbReference type="InterPro" id="IPR008930">
    <property type="entry name" value="Terpenoid_cyclase/PrenylTrfase"/>
</dbReference>
<dbReference type="FunFam" id="1.10.600.10:FF:000007">
    <property type="entry name" value="Isoprene synthase, chloroplastic"/>
    <property type="match status" value="1"/>
</dbReference>
<dbReference type="Gene3D" id="1.50.10.130">
    <property type="entry name" value="Terpene synthase, N-terminal domain"/>
    <property type="match status" value="1"/>
</dbReference>
<dbReference type="PANTHER" id="PTHR31225">
    <property type="entry name" value="OS04G0344100 PROTEIN-RELATED"/>
    <property type="match status" value="1"/>
</dbReference>
<dbReference type="FunFam" id="1.50.10.130:FF:000001">
    <property type="entry name" value="Isoprene synthase, chloroplastic"/>
    <property type="match status" value="1"/>
</dbReference>
<evidence type="ECO:0000256" key="2">
    <source>
        <dbReference type="ARBA" id="ARBA00022723"/>
    </source>
</evidence>
<dbReference type="SFLD" id="SFLDS00005">
    <property type="entry name" value="Isoprenoid_Synthase_Type_I"/>
    <property type="match status" value="1"/>
</dbReference>
<evidence type="ECO:0000259" key="6">
    <source>
        <dbReference type="Pfam" id="PF01397"/>
    </source>
</evidence>
<dbReference type="PANTHER" id="PTHR31225:SF241">
    <property type="entry name" value="TERPENE SYNTHASE FAMILY, METAL-BINDING DOMAIN PROTEIN"/>
    <property type="match status" value="1"/>
</dbReference>
<dbReference type="InterPro" id="IPR034741">
    <property type="entry name" value="Terpene_cyclase-like_1_C"/>
</dbReference>
<dbReference type="SFLD" id="SFLDG01019">
    <property type="entry name" value="Terpene_Cyclase_Like_1_C_Termi"/>
    <property type="match status" value="1"/>
</dbReference>
<keyword evidence="3" id="KW-0460">Magnesium</keyword>
<protein>
    <submittedName>
        <fullName evidence="8">Uncharacterized protein</fullName>
    </submittedName>
</protein>
<keyword evidence="2" id="KW-0479">Metal-binding</keyword>
<keyword evidence="9" id="KW-1185">Reference proteome</keyword>
<dbReference type="SUPFAM" id="SSF48576">
    <property type="entry name" value="Terpenoid synthases"/>
    <property type="match status" value="1"/>
</dbReference>
<dbReference type="Pfam" id="PF01397">
    <property type="entry name" value="Terpene_synth"/>
    <property type="match status" value="1"/>
</dbReference>
<proteinExistence type="predicted"/>
<sequence length="574" mass="66427">MSLKISRVPSSSPAEKTSQVPEGRSAIFHLTIWADYFLKYASDSNLTSSDGVVEEHIERLKGEVKKMLTGAMDKPSQKLNLIDEIQRLGFAYHFEHEIDEQLEQIHRSYFEFHYGDNDDNLHTVAVLFRLLRQQGYNVSCEIFNRFKDSEGNFNKSIIADVQGMLSLFEACHLSYHGDDILNDALAFTISHLESIEKKKVSPNLVKQVSHALHQPIQKGLPRLEARRYIQFYQEEPLHNEVLLSLAKLDFNSLQEQHQKELGNLTRWWKDINIEREFPFARDRLGELYVWMLGIYFEPKYEIARGIVTKMMVILSILDDIYDVYGTLEELELFTEAIERWDVDAKEGLPKCMQVFYKTLLDFYDEISNELARKGRSYRLFYAKEVMKIQVRAYLAEAKWFHHSHVPTMEEYMPIALISIGTQLTFVTAFLGMGDIVTKDAFDWLLSSDPRIVKASQVIGRLMNDIAGHKFEQERGHVASSVECFMKQYSVTEEEAKKELCKQVANAWKDINEELRRPTAVPMVLLMRIINLARATHAVYEDETDHYVNAGTNFKEFVTLLLVNPCQCDGSEEQG</sequence>
<organism evidence="8 9">
    <name type="scientific">Eucalyptus globulus</name>
    <name type="common">Tasmanian blue gum</name>
    <dbReference type="NCBI Taxonomy" id="34317"/>
    <lineage>
        <taxon>Eukaryota</taxon>
        <taxon>Viridiplantae</taxon>
        <taxon>Streptophyta</taxon>
        <taxon>Embryophyta</taxon>
        <taxon>Tracheophyta</taxon>
        <taxon>Spermatophyta</taxon>
        <taxon>Magnoliopsida</taxon>
        <taxon>eudicotyledons</taxon>
        <taxon>Gunneridae</taxon>
        <taxon>Pentapetalae</taxon>
        <taxon>rosids</taxon>
        <taxon>malvids</taxon>
        <taxon>Myrtales</taxon>
        <taxon>Myrtaceae</taxon>
        <taxon>Myrtoideae</taxon>
        <taxon>Eucalypteae</taxon>
        <taxon>Eucalyptus</taxon>
    </lineage>
</organism>
<feature type="compositionally biased region" description="Polar residues" evidence="5">
    <location>
        <begin position="8"/>
        <end position="20"/>
    </location>
</feature>
<evidence type="ECO:0000313" key="9">
    <source>
        <dbReference type="Proteomes" id="UP001634007"/>
    </source>
</evidence>
<evidence type="ECO:0000256" key="1">
    <source>
        <dbReference type="ARBA" id="ARBA00001946"/>
    </source>
</evidence>
<comment type="caution">
    <text evidence="8">The sequence shown here is derived from an EMBL/GenBank/DDBJ whole genome shotgun (WGS) entry which is preliminary data.</text>
</comment>
<dbReference type="Pfam" id="PF03936">
    <property type="entry name" value="Terpene_synth_C"/>
    <property type="match status" value="1"/>
</dbReference>
<name>A0ABD3K7X5_EUCGL</name>
<dbReference type="InterPro" id="IPR001906">
    <property type="entry name" value="Terpene_synth_N"/>
</dbReference>
<dbReference type="Gene3D" id="1.10.600.10">
    <property type="entry name" value="Farnesyl Diphosphate Synthase"/>
    <property type="match status" value="1"/>
</dbReference>
<dbReference type="InterPro" id="IPR050148">
    <property type="entry name" value="Terpene_synthase-like"/>
</dbReference>
<dbReference type="Proteomes" id="UP001634007">
    <property type="component" value="Unassembled WGS sequence"/>
</dbReference>
<evidence type="ECO:0000256" key="5">
    <source>
        <dbReference type="SAM" id="MobiDB-lite"/>
    </source>
</evidence>
<evidence type="ECO:0000256" key="4">
    <source>
        <dbReference type="ARBA" id="ARBA00023239"/>
    </source>
</evidence>
<dbReference type="SUPFAM" id="SSF48239">
    <property type="entry name" value="Terpenoid cyclases/Protein prenyltransferases"/>
    <property type="match status" value="1"/>
</dbReference>
<dbReference type="InterPro" id="IPR036965">
    <property type="entry name" value="Terpene_synth_N_sf"/>
</dbReference>
<dbReference type="CDD" id="cd00684">
    <property type="entry name" value="Terpene_cyclase_plant_C1"/>
    <property type="match status" value="1"/>
</dbReference>
<dbReference type="GO" id="GO:0046872">
    <property type="term" value="F:metal ion binding"/>
    <property type="evidence" value="ECO:0007669"/>
    <property type="project" value="UniProtKB-KW"/>
</dbReference>
<dbReference type="EMBL" id="JBJKBG010000006">
    <property type="protein sequence ID" value="KAL3734679.1"/>
    <property type="molecule type" value="Genomic_DNA"/>
</dbReference>